<evidence type="ECO:0000313" key="2">
    <source>
        <dbReference type="EMBL" id="KAK7469164.1"/>
    </source>
</evidence>
<accession>A0ABR1JYL6</accession>
<dbReference type="EMBL" id="JBANRG010000003">
    <property type="protein sequence ID" value="KAK7469164.1"/>
    <property type="molecule type" value="Genomic_DNA"/>
</dbReference>
<organism evidence="2 3">
    <name type="scientific">Marasmiellus scandens</name>
    <dbReference type="NCBI Taxonomy" id="2682957"/>
    <lineage>
        <taxon>Eukaryota</taxon>
        <taxon>Fungi</taxon>
        <taxon>Dikarya</taxon>
        <taxon>Basidiomycota</taxon>
        <taxon>Agaricomycotina</taxon>
        <taxon>Agaricomycetes</taxon>
        <taxon>Agaricomycetidae</taxon>
        <taxon>Agaricales</taxon>
        <taxon>Marasmiineae</taxon>
        <taxon>Omphalotaceae</taxon>
        <taxon>Marasmiellus</taxon>
    </lineage>
</organism>
<evidence type="ECO:0000313" key="3">
    <source>
        <dbReference type="Proteomes" id="UP001498398"/>
    </source>
</evidence>
<feature type="signal peptide" evidence="1">
    <location>
        <begin position="1"/>
        <end position="25"/>
    </location>
</feature>
<dbReference type="Proteomes" id="UP001498398">
    <property type="component" value="Unassembled WGS sequence"/>
</dbReference>
<gene>
    <name evidence="2" type="ORF">VKT23_003655</name>
</gene>
<feature type="chain" id="PRO_5046225984" evidence="1">
    <location>
        <begin position="26"/>
        <end position="100"/>
    </location>
</feature>
<reference evidence="2 3" key="1">
    <citation type="submission" date="2024-01" db="EMBL/GenBank/DDBJ databases">
        <title>A draft genome for the cacao thread blight pathogen Marasmiellus scandens.</title>
        <authorList>
            <person name="Baruah I.K."/>
            <person name="Leung J."/>
            <person name="Bukari Y."/>
            <person name="Amoako-Attah I."/>
            <person name="Meinhardt L.W."/>
            <person name="Bailey B.A."/>
            <person name="Cohen S.P."/>
        </authorList>
    </citation>
    <scope>NUCLEOTIDE SEQUENCE [LARGE SCALE GENOMIC DNA]</scope>
    <source>
        <strain evidence="2 3">GH-19</strain>
    </source>
</reference>
<keyword evidence="3" id="KW-1185">Reference proteome</keyword>
<evidence type="ECO:0000256" key="1">
    <source>
        <dbReference type="SAM" id="SignalP"/>
    </source>
</evidence>
<name>A0ABR1JYL6_9AGAR</name>
<comment type="caution">
    <text evidence="2">The sequence shown here is derived from an EMBL/GenBank/DDBJ whole genome shotgun (WGS) entry which is preliminary data.</text>
</comment>
<keyword evidence="1" id="KW-0732">Signal</keyword>
<proteinExistence type="predicted"/>
<protein>
    <submittedName>
        <fullName evidence="2">Uncharacterized protein</fullName>
    </submittedName>
</protein>
<sequence>MIMSAAAHVHHPSLLCLHLVPLLLNSLITDSPPPSSLLFLWHDSHFSSSLASHVAISPAPLPSSCPSNPFIPGLGPSLSLNLSSLCYLNLLSYMFSHSLS</sequence>